<evidence type="ECO:0000256" key="7">
    <source>
        <dbReference type="ARBA" id="ARBA00022679"/>
    </source>
</evidence>
<keyword evidence="12" id="KW-0961">Cell wall biogenesis/degradation</keyword>
<evidence type="ECO:0000313" key="18">
    <source>
        <dbReference type="EMBL" id="HIU65172.1"/>
    </source>
</evidence>
<dbReference type="Pfam" id="PF00905">
    <property type="entry name" value="Transpeptidase"/>
    <property type="match status" value="1"/>
</dbReference>
<dbReference type="GO" id="GO:0008955">
    <property type="term" value="F:peptidoglycan glycosyltransferase activity"/>
    <property type="evidence" value="ECO:0007669"/>
    <property type="project" value="UniProtKB-EC"/>
</dbReference>
<comment type="similarity">
    <text evidence="3">In the N-terminal section; belongs to the glycosyltransferase 51 family.</text>
</comment>
<evidence type="ECO:0000256" key="13">
    <source>
        <dbReference type="ARBA" id="ARBA00034000"/>
    </source>
</evidence>
<dbReference type="InterPro" id="IPR001264">
    <property type="entry name" value="Glyco_trans_51"/>
</dbReference>
<dbReference type="EMBL" id="DVNO01000006">
    <property type="protein sequence ID" value="HIU65172.1"/>
    <property type="molecule type" value="Genomic_DNA"/>
</dbReference>
<protein>
    <submittedName>
        <fullName evidence="18">Transglycosylase domain-containing protein</fullName>
    </submittedName>
</protein>
<keyword evidence="7" id="KW-0808">Transferase</keyword>
<dbReference type="Gene3D" id="3.40.710.10">
    <property type="entry name" value="DD-peptidase/beta-lactamase superfamily"/>
    <property type="match status" value="1"/>
</dbReference>
<evidence type="ECO:0000256" key="5">
    <source>
        <dbReference type="ARBA" id="ARBA00022670"/>
    </source>
</evidence>
<reference evidence="18" key="2">
    <citation type="journal article" date="2021" name="PeerJ">
        <title>Extensive microbial diversity within the chicken gut microbiome revealed by metagenomics and culture.</title>
        <authorList>
            <person name="Gilroy R."/>
            <person name="Ravi A."/>
            <person name="Getino M."/>
            <person name="Pursley I."/>
            <person name="Horton D.L."/>
            <person name="Alikhan N.F."/>
            <person name="Baker D."/>
            <person name="Gharbi K."/>
            <person name="Hall N."/>
            <person name="Watson M."/>
            <person name="Adriaenssens E.M."/>
            <person name="Foster-Nyarko E."/>
            <person name="Jarju S."/>
            <person name="Secka A."/>
            <person name="Antonio M."/>
            <person name="Oren A."/>
            <person name="Chaudhuri R.R."/>
            <person name="La Ragione R."/>
            <person name="Hildebrand F."/>
            <person name="Pallen M.J."/>
        </authorList>
    </citation>
    <scope>NUCLEOTIDE SEQUENCE</scope>
    <source>
        <strain evidence="18">CHK136-897</strain>
    </source>
</reference>
<keyword evidence="11" id="KW-0511">Multifunctional enzyme</keyword>
<dbReference type="GO" id="GO:0071555">
    <property type="term" value="P:cell wall organization"/>
    <property type="evidence" value="ECO:0007669"/>
    <property type="project" value="UniProtKB-KW"/>
</dbReference>
<evidence type="ECO:0000256" key="14">
    <source>
        <dbReference type="ARBA" id="ARBA00049902"/>
    </source>
</evidence>
<dbReference type="SUPFAM" id="SSF56601">
    <property type="entry name" value="beta-lactamase/transpeptidase-like"/>
    <property type="match status" value="1"/>
</dbReference>
<keyword evidence="10" id="KW-0573">Peptidoglycan synthesis</keyword>
<evidence type="ECO:0000256" key="4">
    <source>
        <dbReference type="ARBA" id="ARBA00022645"/>
    </source>
</evidence>
<organism evidence="18 19">
    <name type="scientific">Candidatus Enterousia avicola</name>
    <dbReference type="NCBI Taxonomy" id="2840787"/>
    <lineage>
        <taxon>Bacteria</taxon>
        <taxon>Pseudomonadati</taxon>
        <taxon>Pseudomonadota</taxon>
        <taxon>Alphaproteobacteria</taxon>
        <taxon>Candidatus Enterousia</taxon>
    </lineage>
</organism>
<accession>A0A9D1MS08</accession>
<evidence type="ECO:0000256" key="2">
    <source>
        <dbReference type="ARBA" id="ARBA00007090"/>
    </source>
</evidence>
<dbReference type="Pfam" id="PF00912">
    <property type="entry name" value="Transgly"/>
    <property type="match status" value="1"/>
</dbReference>
<feature type="transmembrane region" description="Helical" evidence="15">
    <location>
        <begin position="21"/>
        <end position="48"/>
    </location>
</feature>
<gene>
    <name evidence="18" type="ORF">IAC63_00835</name>
</gene>
<feature type="domain" description="Glycosyl transferase family 51" evidence="17">
    <location>
        <begin position="80"/>
        <end position="246"/>
    </location>
</feature>
<reference evidence="18" key="1">
    <citation type="submission" date="2020-10" db="EMBL/GenBank/DDBJ databases">
        <authorList>
            <person name="Gilroy R."/>
        </authorList>
    </citation>
    <scope>NUCLEOTIDE SEQUENCE</scope>
    <source>
        <strain evidence="18">CHK136-897</strain>
    </source>
</reference>
<evidence type="ECO:0000256" key="8">
    <source>
        <dbReference type="ARBA" id="ARBA00022801"/>
    </source>
</evidence>
<keyword evidence="5" id="KW-0645">Protease</keyword>
<dbReference type="InterPro" id="IPR036950">
    <property type="entry name" value="PBP_transglycosylase"/>
</dbReference>
<comment type="caution">
    <text evidence="18">The sequence shown here is derived from an EMBL/GenBank/DDBJ whole genome shotgun (WGS) entry which is preliminary data.</text>
</comment>
<dbReference type="InterPro" id="IPR023346">
    <property type="entry name" value="Lysozyme-like_dom_sf"/>
</dbReference>
<dbReference type="GO" id="GO:0009252">
    <property type="term" value="P:peptidoglycan biosynthetic process"/>
    <property type="evidence" value="ECO:0007669"/>
    <property type="project" value="UniProtKB-KW"/>
</dbReference>
<dbReference type="GO" id="GO:0009002">
    <property type="term" value="F:serine-type D-Ala-D-Ala carboxypeptidase activity"/>
    <property type="evidence" value="ECO:0007669"/>
    <property type="project" value="UniProtKB-EC"/>
</dbReference>
<proteinExistence type="inferred from homology"/>
<dbReference type="AlphaFoldDB" id="A0A9D1MS08"/>
<evidence type="ECO:0000256" key="6">
    <source>
        <dbReference type="ARBA" id="ARBA00022676"/>
    </source>
</evidence>
<evidence type="ECO:0000256" key="12">
    <source>
        <dbReference type="ARBA" id="ARBA00023316"/>
    </source>
</evidence>
<evidence type="ECO:0000256" key="15">
    <source>
        <dbReference type="SAM" id="Phobius"/>
    </source>
</evidence>
<keyword evidence="15" id="KW-1133">Transmembrane helix</keyword>
<dbReference type="Gene3D" id="1.10.3810.10">
    <property type="entry name" value="Biosynthetic peptidoglycan transglycosylase-like"/>
    <property type="match status" value="1"/>
</dbReference>
<keyword evidence="4" id="KW-0121">Carboxypeptidase</keyword>
<keyword evidence="8" id="KW-0378">Hydrolase</keyword>
<dbReference type="GO" id="GO:0008360">
    <property type="term" value="P:regulation of cell shape"/>
    <property type="evidence" value="ECO:0007669"/>
    <property type="project" value="UniProtKB-KW"/>
</dbReference>
<dbReference type="Proteomes" id="UP000824142">
    <property type="component" value="Unassembled WGS sequence"/>
</dbReference>
<evidence type="ECO:0000256" key="10">
    <source>
        <dbReference type="ARBA" id="ARBA00022984"/>
    </source>
</evidence>
<evidence type="ECO:0000256" key="3">
    <source>
        <dbReference type="ARBA" id="ARBA00007739"/>
    </source>
</evidence>
<keyword evidence="15" id="KW-0472">Membrane</keyword>
<comment type="similarity">
    <text evidence="2">In the C-terminal section; belongs to the transpeptidase family.</text>
</comment>
<dbReference type="GO" id="GO:0006508">
    <property type="term" value="P:proteolysis"/>
    <property type="evidence" value="ECO:0007669"/>
    <property type="project" value="UniProtKB-KW"/>
</dbReference>
<evidence type="ECO:0000256" key="11">
    <source>
        <dbReference type="ARBA" id="ARBA00023268"/>
    </source>
</evidence>
<dbReference type="FunFam" id="1.10.3810.10:FF:000001">
    <property type="entry name" value="Penicillin-binding protein 1A"/>
    <property type="match status" value="1"/>
</dbReference>
<dbReference type="PANTHER" id="PTHR32282">
    <property type="entry name" value="BINDING PROTEIN TRANSPEPTIDASE, PUTATIVE-RELATED"/>
    <property type="match status" value="1"/>
</dbReference>
<dbReference type="InterPro" id="IPR001460">
    <property type="entry name" value="PCN-bd_Tpept"/>
</dbReference>
<evidence type="ECO:0000256" key="1">
    <source>
        <dbReference type="ARBA" id="ARBA00004752"/>
    </source>
</evidence>
<dbReference type="GO" id="GO:0008658">
    <property type="term" value="F:penicillin binding"/>
    <property type="evidence" value="ECO:0007669"/>
    <property type="project" value="InterPro"/>
</dbReference>
<dbReference type="InterPro" id="IPR050396">
    <property type="entry name" value="Glycosyltr_51/Transpeptidase"/>
</dbReference>
<dbReference type="SUPFAM" id="SSF53955">
    <property type="entry name" value="Lysozyme-like"/>
    <property type="match status" value="1"/>
</dbReference>
<evidence type="ECO:0000259" key="17">
    <source>
        <dbReference type="Pfam" id="PF00912"/>
    </source>
</evidence>
<comment type="catalytic activity">
    <reaction evidence="14">
        <text>[GlcNAc-(1-&gt;4)-Mur2Ac(oyl-L-Ala-gamma-D-Glu-L-Lys-D-Ala-D-Ala)](n)-di-trans,octa-cis-undecaprenyl diphosphate + beta-D-GlcNAc-(1-&gt;4)-Mur2Ac(oyl-L-Ala-gamma-D-Glu-L-Lys-D-Ala-D-Ala)-di-trans,octa-cis-undecaprenyl diphosphate = [GlcNAc-(1-&gt;4)-Mur2Ac(oyl-L-Ala-gamma-D-Glu-L-Lys-D-Ala-D-Ala)](n+1)-di-trans,octa-cis-undecaprenyl diphosphate + di-trans,octa-cis-undecaprenyl diphosphate + H(+)</text>
        <dbReference type="Rhea" id="RHEA:23708"/>
        <dbReference type="Rhea" id="RHEA-COMP:9602"/>
        <dbReference type="Rhea" id="RHEA-COMP:9603"/>
        <dbReference type="ChEBI" id="CHEBI:15378"/>
        <dbReference type="ChEBI" id="CHEBI:58405"/>
        <dbReference type="ChEBI" id="CHEBI:60033"/>
        <dbReference type="ChEBI" id="CHEBI:78435"/>
        <dbReference type="EC" id="2.4.99.28"/>
    </reaction>
</comment>
<keyword evidence="9" id="KW-0133">Cell shape</keyword>
<evidence type="ECO:0000313" key="19">
    <source>
        <dbReference type="Proteomes" id="UP000824142"/>
    </source>
</evidence>
<sequence length="590" mass="65653">MLWKKEDEKALKSNKTETPRWLRIFMWCVDLFLLGVVAVAIYVVIVFLQMPSLDAILHETRPAAIVFLDKDGNEIRSSNRIMGTPVSVETLPPYVWQAIVAIEDKRFFEHGPIDIRGITRAMLSNLIHGRFAAGGSSITQQTAKNIFLSREKKISRKVQELILSYWLENRFDKNQVLDLYMNRVSLVGGMRGIDAAARVMFQTSANKMSIAQAAQIAAMLKAPTTYSPLVNPDKNIARARIILQEMVRQGYITINQARIAAKELSPAIPAPNTNIYRYWTDFVLDELESTIGSFESDMYVYTTLDMSLQDRIADILPQKVGEYQGASVAMTTDGAVRAMVGGTNYQESQFNRALALRQPGSSFKPVVYLVALENGMTPESFVNDSPFSIGDYSPHNYNKRYYGDITLAKAFAKSVNSVPLKLTEQFGIDAVLDMAGRLGVGNKLRREYSTVLGASEMSLLDLTTIYAVIWNNGYSVRPYSITKITDPSGRIIYQRNPSEPLQVLMPQTVEYMTDLLADVVKLGGTGHRAEAPGVLGGKTGTSNANRDAWFVGAWRNLIIGVWMGKDDFTSMSSKITGGTIPAEIFHDIVK</sequence>
<keyword evidence="15" id="KW-0812">Transmembrane</keyword>
<feature type="domain" description="Penicillin-binding protein transpeptidase" evidence="16">
    <location>
        <begin position="331"/>
        <end position="555"/>
    </location>
</feature>
<keyword evidence="6" id="KW-0328">Glycosyltransferase</keyword>
<dbReference type="GO" id="GO:0030288">
    <property type="term" value="C:outer membrane-bounded periplasmic space"/>
    <property type="evidence" value="ECO:0007669"/>
    <property type="project" value="TreeGrafter"/>
</dbReference>
<evidence type="ECO:0000259" key="16">
    <source>
        <dbReference type="Pfam" id="PF00905"/>
    </source>
</evidence>
<dbReference type="InterPro" id="IPR012338">
    <property type="entry name" value="Beta-lactam/transpept-like"/>
</dbReference>
<evidence type="ECO:0000256" key="9">
    <source>
        <dbReference type="ARBA" id="ARBA00022960"/>
    </source>
</evidence>
<comment type="catalytic activity">
    <reaction evidence="13">
        <text>Preferential cleavage: (Ac)2-L-Lys-D-Ala-|-D-Ala. Also transpeptidation of peptidyl-alanyl moieties that are N-acyl substituents of D-alanine.</text>
        <dbReference type="EC" id="3.4.16.4"/>
    </reaction>
</comment>
<comment type="pathway">
    <text evidence="1">Cell wall biogenesis; peptidoglycan biosynthesis.</text>
</comment>
<name>A0A9D1MS08_9PROT</name>
<dbReference type="PANTHER" id="PTHR32282:SF33">
    <property type="entry name" value="PEPTIDOGLYCAN GLYCOSYLTRANSFERASE"/>
    <property type="match status" value="1"/>
</dbReference>